<reference evidence="11 12" key="1">
    <citation type="journal article" date="2018" name="Nat. Ecol. Evol.">
        <title>Pezizomycetes genomes reveal the molecular basis of ectomycorrhizal truffle lifestyle.</title>
        <authorList>
            <person name="Murat C."/>
            <person name="Payen T."/>
            <person name="Noel B."/>
            <person name="Kuo A."/>
            <person name="Morin E."/>
            <person name="Chen J."/>
            <person name="Kohler A."/>
            <person name="Krizsan K."/>
            <person name="Balestrini R."/>
            <person name="Da Silva C."/>
            <person name="Montanini B."/>
            <person name="Hainaut M."/>
            <person name="Levati E."/>
            <person name="Barry K.W."/>
            <person name="Belfiori B."/>
            <person name="Cichocki N."/>
            <person name="Clum A."/>
            <person name="Dockter R.B."/>
            <person name="Fauchery L."/>
            <person name="Guy J."/>
            <person name="Iotti M."/>
            <person name="Le Tacon F."/>
            <person name="Lindquist E.A."/>
            <person name="Lipzen A."/>
            <person name="Malagnac F."/>
            <person name="Mello A."/>
            <person name="Molinier V."/>
            <person name="Miyauchi S."/>
            <person name="Poulain J."/>
            <person name="Riccioni C."/>
            <person name="Rubini A."/>
            <person name="Sitrit Y."/>
            <person name="Splivallo R."/>
            <person name="Traeger S."/>
            <person name="Wang M."/>
            <person name="Zifcakova L."/>
            <person name="Wipf D."/>
            <person name="Zambonelli A."/>
            <person name="Paolocci F."/>
            <person name="Nowrousian M."/>
            <person name="Ottonello S."/>
            <person name="Baldrian P."/>
            <person name="Spatafora J.W."/>
            <person name="Henrissat B."/>
            <person name="Nagy L.G."/>
            <person name="Aury J.M."/>
            <person name="Wincker P."/>
            <person name="Grigoriev I.V."/>
            <person name="Bonfante P."/>
            <person name="Martin F.M."/>
        </authorList>
    </citation>
    <scope>NUCLEOTIDE SEQUENCE [LARGE SCALE GENOMIC DNA]</scope>
    <source>
        <strain evidence="11 12">ATCC MYA-4762</strain>
    </source>
</reference>
<dbReference type="InterPro" id="IPR002125">
    <property type="entry name" value="CMP_dCMP_dom"/>
</dbReference>
<accession>A0A3N4M370</accession>
<dbReference type="GO" id="GO:0009165">
    <property type="term" value="P:nucleotide biosynthetic process"/>
    <property type="evidence" value="ECO:0007669"/>
    <property type="project" value="UniProtKB-KW"/>
</dbReference>
<dbReference type="STRING" id="1051890.A0A3N4M370"/>
<comment type="cofactor">
    <cofactor evidence="1">
        <name>Zn(2+)</name>
        <dbReference type="ChEBI" id="CHEBI:29105"/>
    </cofactor>
</comment>
<dbReference type="Pfam" id="PF00383">
    <property type="entry name" value="dCMP_cyt_deam_1"/>
    <property type="match status" value="1"/>
</dbReference>
<dbReference type="OrthoDB" id="6710946at2759"/>
<dbReference type="Gene3D" id="3.40.50.300">
    <property type="entry name" value="P-loop containing nucleotide triphosphate hydrolases"/>
    <property type="match status" value="1"/>
</dbReference>
<dbReference type="FunCoup" id="A0A3N4M370">
    <property type="interactions" value="65"/>
</dbReference>
<dbReference type="PROSITE" id="PS00903">
    <property type="entry name" value="CYT_DCMP_DEAMINASES_1"/>
    <property type="match status" value="1"/>
</dbReference>
<evidence type="ECO:0000256" key="4">
    <source>
        <dbReference type="ARBA" id="ARBA00022727"/>
    </source>
</evidence>
<dbReference type="PANTHER" id="PTHR11086:SF18">
    <property type="entry name" value="DEOXYCYTIDYLATE DEAMINASE"/>
    <property type="match status" value="1"/>
</dbReference>
<evidence type="ECO:0000313" key="11">
    <source>
        <dbReference type="EMBL" id="RPB29613.1"/>
    </source>
</evidence>
<proteinExistence type="inferred from homology"/>
<dbReference type="GO" id="GO:0004132">
    <property type="term" value="F:dCMP deaminase activity"/>
    <property type="evidence" value="ECO:0007669"/>
    <property type="project" value="UniProtKB-EC"/>
</dbReference>
<dbReference type="Gene3D" id="3.40.140.10">
    <property type="entry name" value="Cytidine Deaminase, domain 2"/>
    <property type="match status" value="1"/>
</dbReference>
<feature type="domain" description="CMP/dCMP-type deaminase" evidence="10">
    <location>
        <begin position="199"/>
        <end position="337"/>
    </location>
</feature>
<keyword evidence="3" id="KW-0479">Metal-binding</keyword>
<dbReference type="InterPro" id="IPR027417">
    <property type="entry name" value="P-loop_NTPase"/>
</dbReference>
<dbReference type="CDD" id="cd01286">
    <property type="entry name" value="deoxycytidylate_deaminase"/>
    <property type="match status" value="1"/>
</dbReference>
<sequence>MLIGLCGGLCAGKHEVANYLVQEHSFQVLTMKTPAPELSIGAIHSKDDDSAFISRNGVPSSTVFDEHGRGAICFFSADDLLDYVTKRWRDRFITTDIRDERVLELLLCRPFFILVSVDAPVSVRWKRYKNRCEAQSLTAPTLEEFVLKSDVHMYHPTHGLASLVQRATIRLLNPTESITTLHTKLKELNLTNEERLRPTWDAYFMQIASLAAQRSNCMKRRVGAVVVREKRVISTGYNGTPRGLVNCNEGGCRRCNSGDISGIGLNTCFCLHAEENALLEAGKERVGGGAILYCDTCPCLTCSVKIVQVGISEVVYSQSYSMDTETSRVLSEGGVRLRQFCPPLDGLVNLCDLSD</sequence>
<dbReference type="InParanoid" id="A0A3N4M370"/>
<keyword evidence="4" id="KW-0545">Nucleotide biosynthesis</keyword>
<dbReference type="InterPro" id="IPR035105">
    <property type="entry name" value="Deoxycytidylate_deaminase_dom"/>
</dbReference>
<dbReference type="FunFam" id="3.40.140.10:FF:000035">
    <property type="entry name" value="dCMP deaminase"/>
    <property type="match status" value="1"/>
</dbReference>
<dbReference type="EMBL" id="ML121527">
    <property type="protein sequence ID" value="RPB29613.1"/>
    <property type="molecule type" value="Genomic_DNA"/>
</dbReference>
<gene>
    <name evidence="11" type="ORF">L211DRAFT_29564</name>
</gene>
<evidence type="ECO:0000256" key="1">
    <source>
        <dbReference type="ARBA" id="ARBA00001947"/>
    </source>
</evidence>
<dbReference type="EC" id="3.5.4.12" evidence="7"/>
<dbReference type="GO" id="GO:0008270">
    <property type="term" value="F:zinc ion binding"/>
    <property type="evidence" value="ECO:0007669"/>
    <property type="project" value="InterPro"/>
</dbReference>
<evidence type="ECO:0000313" key="12">
    <source>
        <dbReference type="Proteomes" id="UP000267821"/>
    </source>
</evidence>
<keyword evidence="5" id="KW-0378">Hydrolase</keyword>
<evidence type="ECO:0000256" key="9">
    <source>
        <dbReference type="ARBA" id="ARBA00071582"/>
    </source>
</evidence>
<dbReference type="FunFam" id="3.40.50.300:FF:002333">
    <property type="entry name" value="Deoxycytidylate deaminase, putative"/>
    <property type="match status" value="1"/>
</dbReference>
<evidence type="ECO:0000259" key="10">
    <source>
        <dbReference type="PROSITE" id="PS51747"/>
    </source>
</evidence>
<keyword evidence="12" id="KW-1185">Reference proteome</keyword>
<dbReference type="GO" id="GO:0005737">
    <property type="term" value="C:cytoplasm"/>
    <property type="evidence" value="ECO:0007669"/>
    <property type="project" value="TreeGrafter"/>
</dbReference>
<name>A0A3N4M370_9PEZI</name>
<evidence type="ECO:0000256" key="3">
    <source>
        <dbReference type="ARBA" id="ARBA00022723"/>
    </source>
</evidence>
<protein>
    <recommendedName>
        <fullName evidence="9">Deoxycytidylate deaminase</fullName>
        <ecNumber evidence="7">3.5.4.12</ecNumber>
    </recommendedName>
    <alternativeName>
        <fullName evidence="8">dCMP deaminase</fullName>
    </alternativeName>
</protein>
<dbReference type="InterPro" id="IPR016193">
    <property type="entry name" value="Cytidine_deaminase-like"/>
</dbReference>
<evidence type="ECO:0000256" key="5">
    <source>
        <dbReference type="ARBA" id="ARBA00022801"/>
    </source>
</evidence>
<dbReference type="Proteomes" id="UP000267821">
    <property type="component" value="Unassembled WGS sequence"/>
</dbReference>
<dbReference type="InterPro" id="IPR016192">
    <property type="entry name" value="APOBEC/CMP_deaminase_Zn-bd"/>
</dbReference>
<dbReference type="AlphaFoldDB" id="A0A3N4M370"/>
<dbReference type="PANTHER" id="PTHR11086">
    <property type="entry name" value="DEOXYCYTIDYLATE DEAMINASE-RELATED"/>
    <property type="match status" value="1"/>
</dbReference>
<evidence type="ECO:0000256" key="2">
    <source>
        <dbReference type="ARBA" id="ARBA00006576"/>
    </source>
</evidence>
<evidence type="ECO:0000256" key="8">
    <source>
        <dbReference type="ARBA" id="ARBA00041763"/>
    </source>
</evidence>
<evidence type="ECO:0000256" key="7">
    <source>
        <dbReference type="ARBA" id="ARBA00038938"/>
    </source>
</evidence>
<evidence type="ECO:0000256" key="6">
    <source>
        <dbReference type="ARBA" id="ARBA00022833"/>
    </source>
</evidence>
<comment type="similarity">
    <text evidence="2">Belongs to the cytidine and deoxycytidylate deaminase family.</text>
</comment>
<organism evidence="11 12">
    <name type="scientific">Terfezia boudieri ATCC MYA-4762</name>
    <dbReference type="NCBI Taxonomy" id="1051890"/>
    <lineage>
        <taxon>Eukaryota</taxon>
        <taxon>Fungi</taxon>
        <taxon>Dikarya</taxon>
        <taxon>Ascomycota</taxon>
        <taxon>Pezizomycotina</taxon>
        <taxon>Pezizomycetes</taxon>
        <taxon>Pezizales</taxon>
        <taxon>Pezizaceae</taxon>
        <taxon>Terfezia</taxon>
    </lineage>
</organism>
<dbReference type="InterPro" id="IPR015517">
    <property type="entry name" value="dCMP_deaminase-rel"/>
</dbReference>
<dbReference type="SUPFAM" id="SSF52540">
    <property type="entry name" value="P-loop containing nucleoside triphosphate hydrolases"/>
    <property type="match status" value="1"/>
</dbReference>
<keyword evidence="6" id="KW-0862">Zinc</keyword>
<dbReference type="PROSITE" id="PS51747">
    <property type="entry name" value="CYT_DCMP_DEAMINASES_2"/>
    <property type="match status" value="1"/>
</dbReference>
<dbReference type="SUPFAM" id="SSF53927">
    <property type="entry name" value="Cytidine deaminase-like"/>
    <property type="match status" value="1"/>
</dbReference>